<evidence type="ECO:0000256" key="3">
    <source>
        <dbReference type="ARBA" id="ARBA00018689"/>
    </source>
</evidence>
<name>A0A1G4J9G5_9SACH</name>
<comment type="similarity">
    <text evidence="2">Belongs to the EFG1 family.</text>
</comment>
<keyword evidence="6 8" id="KW-0175">Coiled coil</keyword>
<evidence type="ECO:0000313" key="11">
    <source>
        <dbReference type="Proteomes" id="UP000189911"/>
    </source>
</evidence>
<evidence type="ECO:0000313" key="10">
    <source>
        <dbReference type="EMBL" id="SCU86669.1"/>
    </source>
</evidence>
<dbReference type="AlphaFoldDB" id="A0A1G4J9G5"/>
<dbReference type="Pfam" id="PF10153">
    <property type="entry name" value="Efg1"/>
    <property type="match status" value="1"/>
</dbReference>
<keyword evidence="7" id="KW-0539">Nucleus</keyword>
<dbReference type="OrthoDB" id="47732at2759"/>
<dbReference type="PANTHER" id="PTHR33911">
    <property type="entry name" value="RRNA-PROCESSING PROTEIN EFG1"/>
    <property type="match status" value="1"/>
</dbReference>
<reference evidence="11" key="1">
    <citation type="submission" date="2016-03" db="EMBL/GenBank/DDBJ databases">
        <authorList>
            <person name="Devillers Hugo."/>
        </authorList>
    </citation>
    <scope>NUCLEOTIDE SEQUENCE [LARGE SCALE GENOMIC DNA]</scope>
</reference>
<sequence length="218" mass="24869">MDRKQKRRSNKPLGNSIQLAHVLGSGSNKIKKKIRDIERLLQKKKDTLPDTVLIDKERALEALKLELKNAELRVTAQNNAKKYHMVRFFERKKALRKYNQALKSGDKSETQERAVDLCYVVNFPKTEKYIALYPSEENDQGSEKKKSKHGIEKTDADRASYRELVAAQMESGDLPVSLSKILKGGKLERDDNGIQLKEAGEADSAGDKEDEEEDDFFE</sequence>
<evidence type="ECO:0000256" key="4">
    <source>
        <dbReference type="ARBA" id="ARBA00019827"/>
    </source>
</evidence>
<feature type="compositionally biased region" description="Acidic residues" evidence="9">
    <location>
        <begin position="208"/>
        <end position="218"/>
    </location>
</feature>
<keyword evidence="11" id="KW-1185">Reference proteome</keyword>
<dbReference type="GO" id="GO:0000462">
    <property type="term" value="P:maturation of SSU-rRNA from tricistronic rRNA transcript (SSU-rRNA, 5.8S rRNA, LSU-rRNA)"/>
    <property type="evidence" value="ECO:0007669"/>
    <property type="project" value="TreeGrafter"/>
</dbReference>
<proteinExistence type="inferred from homology"/>
<evidence type="ECO:0000256" key="9">
    <source>
        <dbReference type="SAM" id="MobiDB-lite"/>
    </source>
</evidence>
<comment type="subcellular location">
    <subcellularLocation>
        <location evidence="1">Nucleus</location>
        <location evidence="1">Nucleolus</location>
    </subcellularLocation>
</comment>
<dbReference type="InterPro" id="IPR050786">
    <property type="entry name" value="EFG1_rRNA-proc"/>
</dbReference>
<dbReference type="EMBL" id="LT598446">
    <property type="protein sequence ID" value="SCU86669.1"/>
    <property type="molecule type" value="Genomic_DNA"/>
</dbReference>
<dbReference type="PANTHER" id="PTHR33911:SF1">
    <property type="entry name" value="RRNA-PROCESSING PROTEIN EFG1"/>
    <property type="match status" value="1"/>
</dbReference>
<evidence type="ECO:0000256" key="6">
    <source>
        <dbReference type="ARBA" id="ARBA00023054"/>
    </source>
</evidence>
<evidence type="ECO:0000256" key="8">
    <source>
        <dbReference type="SAM" id="Coils"/>
    </source>
</evidence>
<organism evidence="10 11">
    <name type="scientific">Lachancea nothofagi CBS 11611</name>
    <dbReference type="NCBI Taxonomy" id="1266666"/>
    <lineage>
        <taxon>Eukaryota</taxon>
        <taxon>Fungi</taxon>
        <taxon>Dikarya</taxon>
        <taxon>Ascomycota</taxon>
        <taxon>Saccharomycotina</taxon>
        <taxon>Saccharomycetes</taxon>
        <taxon>Saccharomycetales</taxon>
        <taxon>Saccharomycetaceae</taxon>
        <taxon>Lachancea</taxon>
    </lineage>
</organism>
<keyword evidence="5" id="KW-0698">rRNA processing</keyword>
<evidence type="ECO:0000256" key="1">
    <source>
        <dbReference type="ARBA" id="ARBA00004604"/>
    </source>
</evidence>
<evidence type="ECO:0000256" key="2">
    <source>
        <dbReference type="ARBA" id="ARBA00006916"/>
    </source>
</evidence>
<feature type="coiled-coil region" evidence="8">
    <location>
        <begin position="27"/>
        <end position="80"/>
    </location>
</feature>
<evidence type="ECO:0000256" key="7">
    <source>
        <dbReference type="ARBA" id="ARBA00023242"/>
    </source>
</evidence>
<feature type="region of interest" description="Disordered" evidence="9">
    <location>
        <begin position="189"/>
        <end position="218"/>
    </location>
</feature>
<accession>A0A1G4J9G5</accession>
<evidence type="ECO:0000256" key="5">
    <source>
        <dbReference type="ARBA" id="ARBA00022552"/>
    </source>
</evidence>
<feature type="region of interest" description="Disordered" evidence="9">
    <location>
        <begin position="134"/>
        <end position="155"/>
    </location>
</feature>
<dbReference type="Proteomes" id="UP000189911">
    <property type="component" value="Chromosome C"/>
</dbReference>
<feature type="compositionally biased region" description="Basic and acidic residues" evidence="9">
    <location>
        <begin position="141"/>
        <end position="155"/>
    </location>
</feature>
<dbReference type="GO" id="GO:0005730">
    <property type="term" value="C:nucleolus"/>
    <property type="evidence" value="ECO:0007669"/>
    <property type="project" value="UniProtKB-SubCell"/>
</dbReference>
<gene>
    <name evidence="10" type="ORF">LANO_0C08812G</name>
</gene>
<dbReference type="InterPro" id="IPR019310">
    <property type="entry name" value="Efg1"/>
</dbReference>
<dbReference type="GO" id="GO:0030688">
    <property type="term" value="C:preribosome, small subunit precursor"/>
    <property type="evidence" value="ECO:0007669"/>
    <property type="project" value="TreeGrafter"/>
</dbReference>
<protein>
    <recommendedName>
        <fullName evidence="3">rRNA-processing protein EFG1</fullName>
    </recommendedName>
    <alternativeName>
        <fullName evidence="4">rRNA-processing protein efg1</fullName>
    </alternativeName>
</protein>